<dbReference type="OrthoDB" id="411816at2759"/>
<dbReference type="EMBL" id="CAMXCT020000752">
    <property type="protein sequence ID" value="CAL1136195.1"/>
    <property type="molecule type" value="Genomic_DNA"/>
</dbReference>
<evidence type="ECO:0000313" key="1">
    <source>
        <dbReference type="EMBL" id="CAI3982820.1"/>
    </source>
</evidence>
<dbReference type="EMBL" id="CAMXCT030000752">
    <property type="protein sequence ID" value="CAL4770132.1"/>
    <property type="molecule type" value="Genomic_DNA"/>
</dbReference>
<dbReference type="EMBL" id="CAMXCT010000752">
    <property type="protein sequence ID" value="CAI3982820.1"/>
    <property type="molecule type" value="Genomic_DNA"/>
</dbReference>
<comment type="caution">
    <text evidence="1">The sequence shown here is derived from an EMBL/GenBank/DDBJ whole genome shotgun (WGS) entry which is preliminary data.</text>
</comment>
<evidence type="ECO:0000313" key="3">
    <source>
        <dbReference type="Proteomes" id="UP001152797"/>
    </source>
</evidence>
<proteinExistence type="predicted"/>
<evidence type="ECO:0000313" key="2">
    <source>
        <dbReference type="EMBL" id="CAL4770132.1"/>
    </source>
</evidence>
<gene>
    <name evidence="1" type="ORF">C1SCF055_LOCUS10484</name>
</gene>
<organism evidence="1">
    <name type="scientific">Cladocopium goreaui</name>
    <dbReference type="NCBI Taxonomy" id="2562237"/>
    <lineage>
        <taxon>Eukaryota</taxon>
        <taxon>Sar</taxon>
        <taxon>Alveolata</taxon>
        <taxon>Dinophyceae</taxon>
        <taxon>Suessiales</taxon>
        <taxon>Symbiodiniaceae</taxon>
        <taxon>Cladocopium</taxon>
    </lineage>
</organism>
<accession>A0A9P1FQA3</accession>
<reference evidence="2 3" key="2">
    <citation type="submission" date="2024-05" db="EMBL/GenBank/DDBJ databases">
        <authorList>
            <person name="Chen Y."/>
            <person name="Shah S."/>
            <person name="Dougan E. K."/>
            <person name="Thang M."/>
            <person name="Chan C."/>
        </authorList>
    </citation>
    <scope>NUCLEOTIDE SEQUENCE [LARGE SCALE GENOMIC DNA]</scope>
</reference>
<reference evidence="1" key="1">
    <citation type="submission" date="2022-10" db="EMBL/GenBank/DDBJ databases">
        <authorList>
            <person name="Chen Y."/>
            <person name="Dougan E. K."/>
            <person name="Chan C."/>
            <person name="Rhodes N."/>
            <person name="Thang M."/>
        </authorList>
    </citation>
    <scope>NUCLEOTIDE SEQUENCE</scope>
</reference>
<dbReference type="AlphaFoldDB" id="A0A9P1FQA3"/>
<sequence>MAIIDGRLTVCSSSTSASITFDYNADSGIPGPSCVVCGDPIRVGKAAAAIDMSSHGALCKLAADPRHGDALCCHIMHAWCAEYLTDSLCPGCTDPASPTADTAQIPLPPIRRIGFDVGGVIVRHREDMDLDSGVDTAGLLGDDYLHAQATAGALDTLADVVKKLGRENVHIISKCGAETEARTLEWMEYSGFFEKTGIQRQHVHFCRDVKDKAPLVAKLKLDAFVDDRIDVLRPMLSLVGVRPLLFMPKQETLGQSPAFWIPRIEKLAGWESVRALCLGLGT</sequence>
<dbReference type="Proteomes" id="UP001152797">
    <property type="component" value="Unassembled WGS sequence"/>
</dbReference>
<name>A0A9P1FQA3_9DINO</name>
<keyword evidence="3" id="KW-1185">Reference proteome</keyword>
<protein>
    <submittedName>
        <fullName evidence="2">UDP-sugar transporter protein SLC35A4</fullName>
    </submittedName>
</protein>